<reference evidence="2 3" key="1">
    <citation type="submission" date="2014-12" db="EMBL/GenBank/DDBJ databases">
        <title>Genome assembly of Enhygromyxa salina DSM 15201.</title>
        <authorList>
            <person name="Sharma G."/>
            <person name="Subramanian S."/>
        </authorList>
    </citation>
    <scope>NUCLEOTIDE SEQUENCE [LARGE SCALE GENOMIC DNA]</scope>
    <source>
        <strain evidence="2 3">DSM 15201</strain>
    </source>
</reference>
<dbReference type="GO" id="GO:0005737">
    <property type="term" value="C:cytoplasm"/>
    <property type="evidence" value="ECO:0007669"/>
    <property type="project" value="TreeGrafter"/>
</dbReference>
<dbReference type="InterPro" id="IPR029052">
    <property type="entry name" value="Metallo-depent_PP-like"/>
</dbReference>
<dbReference type="PANTHER" id="PTHR42850">
    <property type="entry name" value="METALLOPHOSPHOESTERASE"/>
    <property type="match status" value="1"/>
</dbReference>
<dbReference type="EMBL" id="JMCC02000010">
    <property type="protein sequence ID" value="KIG18506.1"/>
    <property type="molecule type" value="Genomic_DNA"/>
</dbReference>
<dbReference type="Proteomes" id="UP000031599">
    <property type="component" value="Unassembled WGS sequence"/>
</dbReference>
<dbReference type="SUPFAM" id="SSF56300">
    <property type="entry name" value="Metallo-dependent phosphatases"/>
    <property type="match status" value="1"/>
</dbReference>
<dbReference type="InterPro" id="IPR050126">
    <property type="entry name" value="Ap4A_hydrolase"/>
</dbReference>
<gene>
    <name evidence="2" type="ORF">DB30_00191</name>
</gene>
<evidence type="ECO:0000313" key="3">
    <source>
        <dbReference type="Proteomes" id="UP000031599"/>
    </source>
</evidence>
<dbReference type="AlphaFoldDB" id="A0A0C2D5P6"/>
<comment type="caution">
    <text evidence="2">The sequence shown here is derived from an EMBL/GenBank/DDBJ whole genome shotgun (WGS) entry which is preliminary data.</text>
</comment>
<sequence length="236" mass="26203">MRWIVGDLQGCARELDKLLAAIAFNPTHDQLWAAGDLINRGPDSLATLRRWRELGGRGVIGNHEVYALCARAGRWPRKPDTLGELFAAPDAEELFASLRALPAMAFLPGVDGGRDVWLVHAGVDPRWLDLHAAAARINGAEHDDDWLQSDDVSFATRVRCCTAEGERNRFDGPPERCPPPFRPWDSFYAGEALIVHGHWARRGHYRGVNTIGLDSGCVYGGRLTAWCLEEDRVVQV</sequence>
<name>A0A0C2D5P6_9BACT</name>
<dbReference type="PANTHER" id="PTHR42850:SF4">
    <property type="entry name" value="ZINC-DEPENDENT ENDOPOLYPHOSPHATASE"/>
    <property type="match status" value="1"/>
</dbReference>
<feature type="domain" description="Calcineurin-like phosphoesterase" evidence="1">
    <location>
        <begin position="3"/>
        <end position="199"/>
    </location>
</feature>
<accession>A0A0C2D5P6</accession>
<evidence type="ECO:0000259" key="1">
    <source>
        <dbReference type="Pfam" id="PF00149"/>
    </source>
</evidence>
<proteinExistence type="predicted"/>
<dbReference type="RefSeq" id="WP_052546847.1">
    <property type="nucleotide sequence ID" value="NZ_JMCC02000010.1"/>
</dbReference>
<evidence type="ECO:0000313" key="2">
    <source>
        <dbReference type="EMBL" id="KIG18506.1"/>
    </source>
</evidence>
<dbReference type="GO" id="GO:0016791">
    <property type="term" value="F:phosphatase activity"/>
    <property type="evidence" value="ECO:0007669"/>
    <property type="project" value="TreeGrafter"/>
</dbReference>
<protein>
    <submittedName>
        <fullName evidence="2">Bis(5'-nucleosyl)-tetraphosphatase, symmetrical</fullName>
    </submittedName>
</protein>
<dbReference type="InterPro" id="IPR004843">
    <property type="entry name" value="Calcineurin-like_PHP"/>
</dbReference>
<organism evidence="2 3">
    <name type="scientific">Enhygromyxa salina</name>
    <dbReference type="NCBI Taxonomy" id="215803"/>
    <lineage>
        <taxon>Bacteria</taxon>
        <taxon>Pseudomonadati</taxon>
        <taxon>Myxococcota</taxon>
        <taxon>Polyangia</taxon>
        <taxon>Nannocystales</taxon>
        <taxon>Nannocystaceae</taxon>
        <taxon>Enhygromyxa</taxon>
    </lineage>
</organism>
<dbReference type="Gene3D" id="3.60.21.10">
    <property type="match status" value="1"/>
</dbReference>
<dbReference type="Pfam" id="PF00149">
    <property type="entry name" value="Metallophos"/>
    <property type="match status" value="1"/>
</dbReference>